<gene>
    <name evidence="1" type="ORF">Patl1_16204</name>
</gene>
<dbReference type="EMBL" id="CM047902">
    <property type="protein sequence ID" value="KAJ0095868.1"/>
    <property type="molecule type" value="Genomic_DNA"/>
</dbReference>
<proteinExistence type="predicted"/>
<sequence>MEKVKWISKSSQAKSLGTLVSITGAFVVTFYKGPPVIKTISLHSVLSLVPLLSPQYSTWILGGIFLAADAFLISGWYILQALTFRKYPSVLIIVSYQSFFTAIMSIVFSLILVKDTSAWKLRLDMGLVAILYSAIIGSGLRVCLVTWCLSSIGPLHVSMFKPLAIVFSVVMDIIFLGEPLCLGSLIGAIIIVAGFYFVMWGNLTEENTIDHHNALWNSNSSSQKVPLLKNKIENMYNTASVTEVSSLRV</sequence>
<organism evidence="1 2">
    <name type="scientific">Pistacia atlantica</name>
    <dbReference type="NCBI Taxonomy" id="434234"/>
    <lineage>
        <taxon>Eukaryota</taxon>
        <taxon>Viridiplantae</taxon>
        <taxon>Streptophyta</taxon>
        <taxon>Embryophyta</taxon>
        <taxon>Tracheophyta</taxon>
        <taxon>Spermatophyta</taxon>
        <taxon>Magnoliopsida</taxon>
        <taxon>eudicotyledons</taxon>
        <taxon>Gunneridae</taxon>
        <taxon>Pentapetalae</taxon>
        <taxon>rosids</taxon>
        <taxon>malvids</taxon>
        <taxon>Sapindales</taxon>
        <taxon>Anacardiaceae</taxon>
        <taxon>Pistacia</taxon>
    </lineage>
</organism>
<comment type="caution">
    <text evidence="1">The sequence shown here is derived from an EMBL/GenBank/DDBJ whole genome shotgun (WGS) entry which is preliminary data.</text>
</comment>
<dbReference type="Proteomes" id="UP001164250">
    <property type="component" value="Chromosome 6"/>
</dbReference>
<keyword evidence="2" id="KW-1185">Reference proteome</keyword>
<evidence type="ECO:0000313" key="1">
    <source>
        <dbReference type="EMBL" id="KAJ0095868.1"/>
    </source>
</evidence>
<protein>
    <submittedName>
        <fullName evidence="1">Uncharacterized protein</fullName>
    </submittedName>
</protein>
<accession>A0ACC1BAD6</accession>
<reference evidence="2" key="1">
    <citation type="journal article" date="2023" name="G3 (Bethesda)">
        <title>Genome assembly and association tests identify interacting loci associated with vigor, precocity, and sex in interspecific pistachio rootstocks.</title>
        <authorList>
            <person name="Palmer W."/>
            <person name="Jacygrad E."/>
            <person name="Sagayaradj S."/>
            <person name="Cavanaugh K."/>
            <person name="Han R."/>
            <person name="Bertier L."/>
            <person name="Beede B."/>
            <person name="Kafkas S."/>
            <person name="Golino D."/>
            <person name="Preece J."/>
            <person name="Michelmore R."/>
        </authorList>
    </citation>
    <scope>NUCLEOTIDE SEQUENCE [LARGE SCALE GENOMIC DNA]</scope>
</reference>
<evidence type="ECO:0000313" key="2">
    <source>
        <dbReference type="Proteomes" id="UP001164250"/>
    </source>
</evidence>
<name>A0ACC1BAD6_9ROSI</name>